<reference evidence="1 2" key="1">
    <citation type="submission" date="2019-06" db="EMBL/GenBank/DDBJ databases">
        <title>Sequencing the genomes of 1000 actinobacteria strains.</title>
        <authorList>
            <person name="Klenk H.-P."/>
        </authorList>
    </citation>
    <scope>NUCLEOTIDE SEQUENCE [LARGE SCALE GENOMIC DNA]</scope>
    <source>
        <strain evidence="1 2">DSM 45928</strain>
    </source>
</reference>
<dbReference type="Proteomes" id="UP000317043">
    <property type="component" value="Unassembled WGS sequence"/>
</dbReference>
<accession>A0A543AS94</accession>
<organism evidence="1 2">
    <name type="scientific">Stackebrandtia endophytica</name>
    <dbReference type="NCBI Taxonomy" id="1496996"/>
    <lineage>
        <taxon>Bacteria</taxon>
        <taxon>Bacillati</taxon>
        <taxon>Actinomycetota</taxon>
        <taxon>Actinomycetes</taxon>
        <taxon>Glycomycetales</taxon>
        <taxon>Glycomycetaceae</taxon>
        <taxon>Stackebrandtia</taxon>
    </lineage>
</organism>
<sequence>MTVLEPDTRAVVIGVGTAWQRGDMTAAIVVRKWGPRRYRVRWQDRILSTIHTSTVPRVDIRLPDRELLRLFAED</sequence>
<dbReference type="AlphaFoldDB" id="A0A543AS94"/>
<proteinExistence type="predicted"/>
<dbReference type="EMBL" id="VFOW01000001">
    <property type="protein sequence ID" value="TQL75375.1"/>
    <property type="molecule type" value="Genomic_DNA"/>
</dbReference>
<gene>
    <name evidence="1" type="ORF">FB566_0876</name>
</gene>
<evidence type="ECO:0000313" key="2">
    <source>
        <dbReference type="Proteomes" id="UP000317043"/>
    </source>
</evidence>
<dbReference type="RefSeq" id="WP_142035184.1">
    <property type="nucleotide sequence ID" value="NZ_JBHTGS010000001.1"/>
</dbReference>
<protein>
    <submittedName>
        <fullName evidence="1">Uncharacterized protein</fullName>
    </submittedName>
</protein>
<dbReference type="InParanoid" id="A0A543AS94"/>
<keyword evidence="2" id="KW-1185">Reference proteome</keyword>
<name>A0A543AS94_9ACTN</name>
<evidence type="ECO:0000313" key="1">
    <source>
        <dbReference type="EMBL" id="TQL75375.1"/>
    </source>
</evidence>
<comment type="caution">
    <text evidence="1">The sequence shown here is derived from an EMBL/GenBank/DDBJ whole genome shotgun (WGS) entry which is preliminary data.</text>
</comment>